<dbReference type="Proteomes" id="UP000823674">
    <property type="component" value="Chromosome A07"/>
</dbReference>
<feature type="non-terminal residue" evidence="1">
    <location>
        <position position="1"/>
    </location>
</feature>
<evidence type="ECO:0000313" key="2">
    <source>
        <dbReference type="Proteomes" id="UP000823674"/>
    </source>
</evidence>
<accession>A0ABQ7KVA7</accession>
<sequence length="98" mass="11084">TFSFCLTTKNKNSQARTLMKMGGQEVPIEFSALDNFKKALVDGIWITFLDKKKKLEKTGVTVIWYKDAGIVLMLIEIGHSVDVPHNKITTLFNLARLL</sequence>
<proteinExistence type="predicted"/>
<evidence type="ECO:0000313" key="1">
    <source>
        <dbReference type="EMBL" id="KAG5378257.1"/>
    </source>
</evidence>
<protein>
    <submittedName>
        <fullName evidence="1">Uncharacterized protein</fullName>
    </submittedName>
</protein>
<dbReference type="EMBL" id="JADBGQ010000009">
    <property type="protein sequence ID" value="KAG5378257.1"/>
    <property type="molecule type" value="Genomic_DNA"/>
</dbReference>
<keyword evidence="2" id="KW-1185">Reference proteome</keyword>
<gene>
    <name evidence="1" type="primary">A07p009280.1_BraROA</name>
    <name evidence="1" type="ORF">IGI04_026099</name>
</gene>
<reference evidence="1 2" key="1">
    <citation type="submission" date="2021-03" db="EMBL/GenBank/DDBJ databases">
        <authorList>
            <person name="King G.J."/>
            <person name="Bancroft I."/>
            <person name="Baten A."/>
            <person name="Bloomfield J."/>
            <person name="Borpatragohain P."/>
            <person name="He Z."/>
            <person name="Irish N."/>
            <person name="Irwin J."/>
            <person name="Liu K."/>
            <person name="Mauleon R.P."/>
            <person name="Moore J."/>
            <person name="Morris R."/>
            <person name="Ostergaard L."/>
            <person name="Wang B."/>
            <person name="Wells R."/>
        </authorList>
    </citation>
    <scope>NUCLEOTIDE SEQUENCE [LARGE SCALE GENOMIC DNA]</scope>
    <source>
        <strain evidence="1">R-o-18</strain>
        <tissue evidence="1">Leaf</tissue>
    </source>
</reference>
<name>A0ABQ7KVA7_BRACM</name>
<comment type="caution">
    <text evidence="1">The sequence shown here is derived from an EMBL/GenBank/DDBJ whole genome shotgun (WGS) entry which is preliminary data.</text>
</comment>
<organism evidence="1 2">
    <name type="scientific">Brassica rapa subsp. trilocularis</name>
    <dbReference type="NCBI Taxonomy" id="1813537"/>
    <lineage>
        <taxon>Eukaryota</taxon>
        <taxon>Viridiplantae</taxon>
        <taxon>Streptophyta</taxon>
        <taxon>Embryophyta</taxon>
        <taxon>Tracheophyta</taxon>
        <taxon>Spermatophyta</taxon>
        <taxon>Magnoliopsida</taxon>
        <taxon>eudicotyledons</taxon>
        <taxon>Gunneridae</taxon>
        <taxon>Pentapetalae</taxon>
        <taxon>rosids</taxon>
        <taxon>malvids</taxon>
        <taxon>Brassicales</taxon>
        <taxon>Brassicaceae</taxon>
        <taxon>Brassiceae</taxon>
        <taxon>Brassica</taxon>
    </lineage>
</organism>